<evidence type="ECO:0000313" key="3">
    <source>
        <dbReference type="Proteomes" id="UP000765509"/>
    </source>
</evidence>
<feature type="domain" description="Reverse transcriptase/retrotransposon-derived protein RNase H-like" evidence="1">
    <location>
        <begin position="69"/>
        <end position="154"/>
    </location>
</feature>
<dbReference type="Pfam" id="PF17919">
    <property type="entry name" value="RT_RNaseH_2"/>
    <property type="match status" value="1"/>
</dbReference>
<gene>
    <name evidence="2" type="ORF">O181_013431</name>
</gene>
<evidence type="ECO:0000313" key="2">
    <source>
        <dbReference type="EMBL" id="MBW0473716.1"/>
    </source>
</evidence>
<name>A0A9Q3BWE1_9BASI</name>
<dbReference type="InterPro" id="IPR043502">
    <property type="entry name" value="DNA/RNA_pol_sf"/>
</dbReference>
<dbReference type="InterPro" id="IPR041577">
    <property type="entry name" value="RT_RNaseH_2"/>
</dbReference>
<accession>A0A9Q3BWE1</accession>
<sequence length="154" mass="17292">MICFLKPQSVKYLGHVVLSDGLSPITSRPSNISFSFPISIVVSLNIYPKSHFCHFPSQKRFPFSPSLFNEDSLSQFQRLQESFTTSPILNHFNPSLAALVETNASDYDLGSVLSQVNDSGKHCIAFDSFKLLPADLNYFIHDKELLGIVWALKH</sequence>
<protein>
    <recommendedName>
        <fullName evidence="1">Reverse transcriptase/retrotransposon-derived protein RNase H-like domain-containing protein</fullName>
    </recommendedName>
</protein>
<organism evidence="2 3">
    <name type="scientific">Austropuccinia psidii MF-1</name>
    <dbReference type="NCBI Taxonomy" id="1389203"/>
    <lineage>
        <taxon>Eukaryota</taxon>
        <taxon>Fungi</taxon>
        <taxon>Dikarya</taxon>
        <taxon>Basidiomycota</taxon>
        <taxon>Pucciniomycotina</taxon>
        <taxon>Pucciniomycetes</taxon>
        <taxon>Pucciniales</taxon>
        <taxon>Sphaerophragmiaceae</taxon>
        <taxon>Austropuccinia</taxon>
    </lineage>
</organism>
<dbReference type="OrthoDB" id="3095879at2759"/>
<keyword evidence="3" id="KW-1185">Reference proteome</keyword>
<dbReference type="SUPFAM" id="SSF56672">
    <property type="entry name" value="DNA/RNA polymerases"/>
    <property type="match status" value="1"/>
</dbReference>
<dbReference type="AlphaFoldDB" id="A0A9Q3BWE1"/>
<evidence type="ECO:0000259" key="1">
    <source>
        <dbReference type="Pfam" id="PF17919"/>
    </source>
</evidence>
<dbReference type="PANTHER" id="PTHR34072">
    <property type="entry name" value="ENZYMATIC POLYPROTEIN-RELATED"/>
    <property type="match status" value="1"/>
</dbReference>
<dbReference type="Proteomes" id="UP000765509">
    <property type="component" value="Unassembled WGS sequence"/>
</dbReference>
<proteinExistence type="predicted"/>
<comment type="caution">
    <text evidence="2">The sequence shown here is derived from an EMBL/GenBank/DDBJ whole genome shotgun (WGS) entry which is preliminary data.</text>
</comment>
<reference evidence="2" key="1">
    <citation type="submission" date="2021-03" db="EMBL/GenBank/DDBJ databases">
        <title>Draft genome sequence of rust myrtle Austropuccinia psidii MF-1, a brazilian biotype.</title>
        <authorList>
            <person name="Quecine M.C."/>
            <person name="Pachon D.M.R."/>
            <person name="Bonatelli M.L."/>
            <person name="Correr F.H."/>
            <person name="Franceschini L.M."/>
            <person name="Leite T.F."/>
            <person name="Margarido G.R.A."/>
            <person name="Almeida C.A."/>
            <person name="Ferrarezi J.A."/>
            <person name="Labate C.A."/>
        </authorList>
    </citation>
    <scope>NUCLEOTIDE SEQUENCE</scope>
    <source>
        <strain evidence="2">MF-1</strain>
    </source>
</reference>
<dbReference type="EMBL" id="AVOT02003507">
    <property type="protein sequence ID" value="MBW0473716.1"/>
    <property type="molecule type" value="Genomic_DNA"/>
</dbReference>